<reference evidence="2" key="1">
    <citation type="journal article" date="2023" name="Comput. Struct. Biotechnol. J.">
        <title>Discovery of a novel marine Bacteroidetes with a rich repertoire of carbohydrate-active enzymes.</title>
        <authorList>
            <person name="Chen B."/>
            <person name="Liu G."/>
            <person name="Chen Q."/>
            <person name="Wang H."/>
            <person name="Liu L."/>
            <person name="Tang K."/>
        </authorList>
    </citation>
    <scope>NUCLEOTIDE SEQUENCE</scope>
    <source>
        <strain evidence="2">TK19036</strain>
    </source>
</reference>
<sequence length="354" mass="41885">MLSQSHETQKNVYIELVEKNSKKTFEKLYQTVKQLSPQQRIVGGLEGDSDVLSLLEKAHFLKLDKYAHKLLYNFLSYKEYLDIENNYLEQYQILKSKFAAQQYLKKYDYEDRERYFENLLDILSSLEKKRLFRSAFDYIDFFFNNREGQELKGYDAYHIESINYINKSEHLLKTERNTLLHIFYYYDKFGASYDIVTKNFKNIISALERDILDQWRSYWEKVDDDLIEDFYLLEKSFRDNDESAFIKAKASISKKYQQLKEKSARVGPQYNQKAADLHLAEHAPLVLRAIDEGKAETEQGVADYFNSIGKTTRRGKKFTQVAIHRLIKDAQKHNVLPDNLPFQKRAKGNSPSNE</sequence>
<evidence type="ECO:0000256" key="1">
    <source>
        <dbReference type="SAM" id="MobiDB-lite"/>
    </source>
</evidence>
<dbReference type="EMBL" id="CP120682">
    <property type="protein sequence ID" value="WKN34368.1"/>
    <property type="molecule type" value="Genomic_DNA"/>
</dbReference>
<dbReference type="AlphaFoldDB" id="A0AA49GJE6"/>
<protein>
    <submittedName>
        <fullName evidence="2">Uncharacterized protein</fullName>
    </submittedName>
</protein>
<evidence type="ECO:0000313" key="2">
    <source>
        <dbReference type="EMBL" id="WKN34368.1"/>
    </source>
</evidence>
<name>A0AA49GJE6_9BACT</name>
<accession>A0AA49GJE6</accession>
<reference evidence="2" key="2">
    <citation type="journal article" date="2024" name="Antonie Van Leeuwenhoek">
        <title>Roseihalotalea indica gen. nov., sp. nov., a halophilic Bacteroidetes from mesopelagic Southwest Indian Ocean with higher carbohydrate metabolic potential.</title>
        <authorList>
            <person name="Chen B."/>
            <person name="Zhang M."/>
            <person name="Lin D."/>
            <person name="Ye J."/>
            <person name="Tang K."/>
        </authorList>
    </citation>
    <scope>NUCLEOTIDE SEQUENCE</scope>
    <source>
        <strain evidence="2">TK19036</strain>
    </source>
</reference>
<proteinExistence type="predicted"/>
<feature type="region of interest" description="Disordered" evidence="1">
    <location>
        <begin position="334"/>
        <end position="354"/>
    </location>
</feature>
<organism evidence="2">
    <name type="scientific">Roseihalotalea indica</name>
    <dbReference type="NCBI Taxonomy" id="2867963"/>
    <lineage>
        <taxon>Bacteria</taxon>
        <taxon>Pseudomonadati</taxon>
        <taxon>Bacteroidota</taxon>
        <taxon>Cytophagia</taxon>
        <taxon>Cytophagales</taxon>
        <taxon>Catalimonadaceae</taxon>
        <taxon>Roseihalotalea</taxon>
    </lineage>
</organism>
<gene>
    <name evidence="2" type="ORF">K4G66_18490</name>
</gene>